<dbReference type="Gene3D" id="3.40.30.10">
    <property type="entry name" value="Glutaredoxin"/>
    <property type="match status" value="1"/>
</dbReference>
<dbReference type="Proteomes" id="UP000673975">
    <property type="component" value="Unassembled WGS sequence"/>
</dbReference>
<dbReference type="SUPFAM" id="SSF52833">
    <property type="entry name" value="Thioredoxin-like"/>
    <property type="match status" value="1"/>
</dbReference>
<keyword evidence="2" id="KW-1185">Reference proteome</keyword>
<name>A0A8J7RL01_9BACT</name>
<evidence type="ECO:0008006" key="3">
    <source>
        <dbReference type="Google" id="ProtNLM"/>
    </source>
</evidence>
<comment type="caution">
    <text evidence="1">The sequence shown here is derived from an EMBL/GenBank/DDBJ whole genome shotgun (WGS) entry which is preliminary data.</text>
</comment>
<organism evidence="1 2">
    <name type="scientific">Natronogracilivirga saccharolytica</name>
    <dbReference type="NCBI Taxonomy" id="2812953"/>
    <lineage>
        <taxon>Bacteria</taxon>
        <taxon>Pseudomonadati</taxon>
        <taxon>Balneolota</taxon>
        <taxon>Balneolia</taxon>
        <taxon>Balneolales</taxon>
        <taxon>Cyclonatronaceae</taxon>
        <taxon>Natronogracilivirga</taxon>
    </lineage>
</organism>
<gene>
    <name evidence="1" type="ORF">NATSA_05330</name>
</gene>
<dbReference type="InterPro" id="IPR036249">
    <property type="entry name" value="Thioredoxin-like_sf"/>
</dbReference>
<reference evidence="1" key="1">
    <citation type="submission" date="2021-02" db="EMBL/GenBank/DDBJ databases">
        <title>Natronogracilivirga saccharolytica gen. nov. sp. nov. a new anaerobic, haloalkiliphilic carbohydrate-fermenting bacterium from soda lake and proposing of Cyclonatronumiaceae fam. nov. in the phylum Balneolaeota.</title>
        <authorList>
            <person name="Zhilina T.N."/>
            <person name="Sorokin D.Y."/>
            <person name="Zavarzina D.G."/>
            <person name="Toshchakov S.V."/>
            <person name="Kublanov I.V."/>
        </authorList>
    </citation>
    <scope>NUCLEOTIDE SEQUENCE</scope>
    <source>
        <strain evidence="1">Z-1702</strain>
    </source>
</reference>
<accession>A0A8J7RL01</accession>
<dbReference type="RefSeq" id="WP_210510975.1">
    <property type="nucleotide sequence ID" value="NZ_JAFIDN010000003.1"/>
</dbReference>
<sequence>MNQPQLAPDKPDLIIYCQKWCDYMHHLVNMLQELGWSFMFIDLRFNHKAGQELISVLGKPVPLPVLEFGGQYYVKPELAELPDLLKEGRGFRFFRGIDGSKT</sequence>
<proteinExistence type="predicted"/>
<dbReference type="EMBL" id="JAFIDN010000003">
    <property type="protein sequence ID" value="MBP3192078.1"/>
    <property type="molecule type" value="Genomic_DNA"/>
</dbReference>
<protein>
    <recommendedName>
        <fullName evidence="3">Glutaredoxin</fullName>
    </recommendedName>
</protein>
<evidence type="ECO:0000313" key="1">
    <source>
        <dbReference type="EMBL" id="MBP3192078.1"/>
    </source>
</evidence>
<evidence type="ECO:0000313" key="2">
    <source>
        <dbReference type="Proteomes" id="UP000673975"/>
    </source>
</evidence>
<dbReference type="AlphaFoldDB" id="A0A8J7RL01"/>